<gene>
    <name evidence="4" type="ORF">PGQ11_002046</name>
</gene>
<evidence type="ECO:0000313" key="4">
    <source>
        <dbReference type="EMBL" id="KAK8877100.1"/>
    </source>
</evidence>
<keyword evidence="1" id="KW-0539">Nucleus</keyword>
<feature type="region of interest" description="Disordered" evidence="3">
    <location>
        <begin position="1"/>
        <end position="38"/>
    </location>
</feature>
<feature type="region of interest" description="Disordered" evidence="3">
    <location>
        <begin position="468"/>
        <end position="536"/>
    </location>
</feature>
<sequence length="536" mass="57850">MAPNSDSEPHKRKRNDDDAGPGAHSDRIPQPPPPQLGNAAQITYISRANATRLKLIHGDGDTFSDVLTLISEYEGVLNRHESLASNLGAKLTGPRLLKAMEGVFEGTITTSPPQTSFTPDPVTWLDIVEFAKSSPSEFVLTPSPAGSRFCQFRLKGVSVEISEDDWRLIVSGALDRFRLVPAQPLEEDENVEFATLEILEQRLQTLTRKADEVARRARQLNYQLSGRKAAINGRRSPQASGSGFQAVNIARASAAPPGYDLSADLLQQFLAMTPNQPNAAAHRVSSVGSIPPTPGTLATASSTPRISAPQPPPSMSNRPSPGYHSEPMAPNRDVDDEHRALVTARIDKLGRGDPINPPCDRCRRLKTPCLKNQTACQGCTKKHARCVWKGITDDEVARLKGDYSNGVEDSGSGGDECRDFASSGMSNHNQAAQETPRPSTERGEEAGLVGSKSANRIAIGRTVDDIWRKGSRDPRFQPMDMDIDPRDTTTPRPTVEMETSQAPRPEHVMLSHMASAASAAVDSVAAASRGSVPHAS</sequence>
<evidence type="ECO:0000256" key="2">
    <source>
        <dbReference type="SAM" id="Coils"/>
    </source>
</evidence>
<keyword evidence="2" id="KW-0175">Coiled coil</keyword>
<dbReference type="InterPro" id="IPR001138">
    <property type="entry name" value="Zn2Cys6_DnaBD"/>
</dbReference>
<evidence type="ECO:0000313" key="5">
    <source>
        <dbReference type="Proteomes" id="UP001390339"/>
    </source>
</evidence>
<name>A0ABR2JH06_9PEZI</name>
<feature type="region of interest" description="Disordered" evidence="3">
    <location>
        <begin position="403"/>
        <end position="453"/>
    </location>
</feature>
<keyword evidence="5" id="KW-1185">Reference proteome</keyword>
<feature type="compositionally biased region" description="Polar residues" evidence="3">
    <location>
        <begin position="296"/>
        <end position="305"/>
    </location>
</feature>
<evidence type="ECO:0008006" key="6">
    <source>
        <dbReference type="Google" id="ProtNLM"/>
    </source>
</evidence>
<accession>A0ABR2JH06</accession>
<feature type="coiled-coil region" evidence="2">
    <location>
        <begin position="196"/>
        <end position="223"/>
    </location>
</feature>
<evidence type="ECO:0000256" key="3">
    <source>
        <dbReference type="SAM" id="MobiDB-lite"/>
    </source>
</evidence>
<evidence type="ECO:0000256" key="1">
    <source>
        <dbReference type="ARBA" id="ARBA00023242"/>
    </source>
</evidence>
<proteinExistence type="predicted"/>
<protein>
    <recommendedName>
        <fullName evidence="6">Zn(2)-C6 fungal-type domain-containing protein</fullName>
    </recommendedName>
</protein>
<dbReference type="EMBL" id="JAPCWZ010000002">
    <property type="protein sequence ID" value="KAK8877100.1"/>
    <property type="molecule type" value="Genomic_DNA"/>
</dbReference>
<feature type="compositionally biased region" description="Low complexity" evidence="3">
    <location>
        <begin position="514"/>
        <end position="528"/>
    </location>
</feature>
<dbReference type="CDD" id="cd00067">
    <property type="entry name" value="GAL4"/>
    <property type="match status" value="1"/>
</dbReference>
<reference evidence="4 5" key="1">
    <citation type="journal article" date="2024" name="IMA Fungus">
        <title>Apiospora arundinis, a panoply of carbohydrate-active enzymes and secondary metabolites.</title>
        <authorList>
            <person name="Sorensen T."/>
            <person name="Petersen C."/>
            <person name="Muurmann A.T."/>
            <person name="Christiansen J.V."/>
            <person name="Brundto M.L."/>
            <person name="Overgaard C.K."/>
            <person name="Boysen A.T."/>
            <person name="Wollenberg R.D."/>
            <person name="Larsen T.O."/>
            <person name="Sorensen J.L."/>
            <person name="Nielsen K.L."/>
            <person name="Sondergaard T.E."/>
        </authorList>
    </citation>
    <scope>NUCLEOTIDE SEQUENCE [LARGE SCALE GENOMIC DNA]</scope>
    <source>
        <strain evidence="4 5">AAU 773</strain>
    </source>
</reference>
<feature type="region of interest" description="Disordered" evidence="3">
    <location>
        <begin position="281"/>
        <end position="335"/>
    </location>
</feature>
<organism evidence="4 5">
    <name type="scientific">Apiospora arundinis</name>
    <dbReference type="NCBI Taxonomy" id="335852"/>
    <lineage>
        <taxon>Eukaryota</taxon>
        <taxon>Fungi</taxon>
        <taxon>Dikarya</taxon>
        <taxon>Ascomycota</taxon>
        <taxon>Pezizomycotina</taxon>
        <taxon>Sordariomycetes</taxon>
        <taxon>Xylariomycetidae</taxon>
        <taxon>Amphisphaeriales</taxon>
        <taxon>Apiosporaceae</taxon>
        <taxon>Apiospora</taxon>
    </lineage>
</organism>
<dbReference type="Proteomes" id="UP001390339">
    <property type="component" value="Unassembled WGS sequence"/>
</dbReference>
<feature type="compositionally biased region" description="Polar residues" evidence="3">
    <location>
        <begin position="423"/>
        <end position="438"/>
    </location>
</feature>
<comment type="caution">
    <text evidence="4">The sequence shown here is derived from an EMBL/GenBank/DDBJ whole genome shotgun (WGS) entry which is preliminary data.</text>
</comment>